<keyword evidence="3" id="KW-1185">Reference proteome</keyword>
<accession>F6ZR14</accession>
<protein>
    <submittedName>
        <fullName evidence="2">Uncharacterized protein</fullName>
    </submittedName>
</protein>
<proteinExistence type="predicted"/>
<evidence type="ECO:0000313" key="2">
    <source>
        <dbReference type="Ensembl" id="ENSCINP00000023666.1"/>
    </source>
</evidence>
<dbReference type="Ensembl" id="ENSCINT00000023912.1">
    <property type="protein sequence ID" value="ENSCINP00000023666.1"/>
    <property type="gene ID" value="ENSCING00000012755.1"/>
</dbReference>
<reference evidence="2" key="4">
    <citation type="submission" date="2025-09" db="UniProtKB">
        <authorList>
            <consortium name="Ensembl"/>
        </authorList>
    </citation>
    <scope>IDENTIFICATION</scope>
</reference>
<reference evidence="3" key="1">
    <citation type="journal article" date="2002" name="Science">
        <title>The draft genome of Ciona intestinalis: insights into chordate and vertebrate origins.</title>
        <authorList>
            <person name="Dehal P."/>
            <person name="Satou Y."/>
            <person name="Campbell R.K."/>
            <person name="Chapman J."/>
            <person name="Degnan B."/>
            <person name="De Tomaso A."/>
            <person name="Davidson B."/>
            <person name="Di Gregorio A."/>
            <person name="Gelpke M."/>
            <person name="Goodstein D.M."/>
            <person name="Harafuji N."/>
            <person name="Hastings K.E."/>
            <person name="Ho I."/>
            <person name="Hotta K."/>
            <person name="Huang W."/>
            <person name="Kawashima T."/>
            <person name="Lemaire P."/>
            <person name="Martinez D."/>
            <person name="Meinertzhagen I.A."/>
            <person name="Necula S."/>
            <person name="Nonaka M."/>
            <person name="Putnam N."/>
            <person name="Rash S."/>
            <person name="Saiga H."/>
            <person name="Satake M."/>
            <person name="Terry A."/>
            <person name="Yamada L."/>
            <person name="Wang H.G."/>
            <person name="Awazu S."/>
            <person name="Azumi K."/>
            <person name="Boore J."/>
            <person name="Branno M."/>
            <person name="Chin-Bow S."/>
            <person name="DeSantis R."/>
            <person name="Doyle S."/>
            <person name="Francino P."/>
            <person name="Keys D.N."/>
            <person name="Haga S."/>
            <person name="Hayashi H."/>
            <person name="Hino K."/>
            <person name="Imai K.S."/>
            <person name="Inaba K."/>
            <person name="Kano S."/>
            <person name="Kobayashi K."/>
            <person name="Kobayashi M."/>
            <person name="Lee B.I."/>
            <person name="Makabe K.W."/>
            <person name="Manohar C."/>
            <person name="Matassi G."/>
            <person name="Medina M."/>
            <person name="Mochizuki Y."/>
            <person name="Mount S."/>
            <person name="Morishita T."/>
            <person name="Miura S."/>
            <person name="Nakayama A."/>
            <person name="Nishizaka S."/>
            <person name="Nomoto H."/>
            <person name="Ohta F."/>
            <person name="Oishi K."/>
            <person name="Rigoutsos I."/>
            <person name="Sano M."/>
            <person name="Sasaki A."/>
            <person name="Sasakura Y."/>
            <person name="Shoguchi E."/>
            <person name="Shin-i T."/>
            <person name="Spagnuolo A."/>
            <person name="Stainier D."/>
            <person name="Suzuki M.M."/>
            <person name="Tassy O."/>
            <person name="Takatori N."/>
            <person name="Tokuoka M."/>
            <person name="Yagi K."/>
            <person name="Yoshizaki F."/>
            <person name="Wada S."/>
            <person name="Zhang C."/>
            <person name="Hyatt P.D."/>
            <person name="Larimer F."/>
            <person name="Detter C."/>
            <person name="Doggett N."/>
            <person name="Glavina T."/>
            <person name="Hawkins T."/>
            <person name="Richardson P."/>
            <person name="Lucas S."/>
            <person name="Kohara Y."/>
            <person name="Levine M."/>
            <person name="Satoh N."/>
            <person name="Rokhsar D.S."/>
        </authorList>
    </citation>
    <scope>NUCLEOTIDE SEQUENCE [LARGE SCALE GENOMIC DNA]</scope>
</reference>
<dbReference type="STRING" id="7719.ENSCINP00000023666"/>
<organism evidence="2 3">
    <name type="scientific">Ciona intestinalis</name>
    <name type="common">Transparent sea squirt</name>
    <name type="synonym">Ascidia intestinalis</name>
    <dbReference type="NCBI Taxonomy" id="7719"/>
    <lineage>
        <taxon>Eukaryota</taxon>
        <taxon>Metazoa</taxon>
        <taxon>Chordata</taxon>
        <taxon>Tunicata</taxon>
        <taxon>Ascidiacea</taxon>
        <taxon>Phlebobranchia</taxon>
        <taxon>Cionidae</taxon>
        <taxon>Ciona</taxon>
    </lineage>
</organism>
<reference evidence="2" key="2">
    <citation type="journal article" date="2008" name="Genome Biol.">
        <title>Improved genome assembly and evidence-based global gene model set for the chordate Ciona intestinalis: new insight into intron and operon populations.</title>
        <authorList>
            <person name="Satou Y."/>
            <person name="Mineta K."/>
            <person name="Ogasawara M."/>
            <person name="Sasakura Y."/>
            <person name="Shoguchi E."/>
            <person name="Ueno K."/>
            <person name="Yamada L."/>
            <person name="Matsumoto J."/>
            <person name="Wasserscheid J."/>
            <person name="Dewar K."/>
            <person name="Wiley G.B."/>
            <person name="Macmil S.L."/>
            <person name="Roe B.A."/>
            <person name="Zeller R.W."/>
            <person name="Hastings K.E."/>
            <person name="Lemaire P."/>
            <person name="Lindquist E."/>
            <person name="Endo T."/>
            <person name="Hotta K."/>
            <person name="Inaba K."/>
        </authorList>
    </citation>
    <scope>NUCLEOTIDE SEQUENCE [LARGE SCALE GENOMIC DNA]</scope>
    <source>
        <strain evidence="2">wild type</strain>
    </source>
</reference>
<keyword evidence="1" id="KW-0175">Coiled coil</keyword>
<name>F6ZR14_CIOIN</name>
<reference evidence="2" key="3">
    <citation type="submission" date="2025-08" db="UniProtKB">
        <authorList>
            <consortium name="Ensembl"/>
        </authorList>
    </citation>
    <scope>IDENTIFICATION</scope>
</reference>
<dbReference type="EMBL" id="EAAA01001703">
    <property type="status" value="NOT_ANNOTATED_CDS"/>
    <property type="molecule type" value="Genomic_DNA"/>
</dbReference>
<sequence length="118" mass="13937">MDHHSLSGRAVGSRKWEMQQLMQEFQGLYTEKLHRLDESAAAETEEIIKMKLRIMRSYVADLSEQNEVLAQTIEDIENEANHRVRELERRMSSYLDDRNQVVFKIESLEGEIDLLKQE</sequence>
<dbReference type="Proteomes" id="UP000008144">
    <property type="component" value="Chromosome 3"/>
</dbReference>
<feature type="coiled-coil region" evidence="1">
    <location>
        <begin position="59"/>
        <end position="118"/>
    </location>
</feature>
<dbReference type="HOGENOM" id="CLU_2078251_0_0_1"/>
<dbReference type="InParanoid" id="F6ZR14"/>
<dbReference type="AlphaFoldDB" id="F6ZR14"/>
<evidence type="ECO:0000256" key="1">
    <source>
        <dbReference type="SAM" id="Coils"/>
    </source>
</evidence>
<evidence type="ECO:0000313" key="3">
    <source>
        <dbReference type="Proteomes" id="UP000008144"/>
    </source>
</evidence>